<proteinExistence type="predicted"/>
<gene>
    <name evidence="1" type="ORF">WN55_02182</name>
</gene>
<evidence type="ECO:0000313" key="2">
    <source>
        <dbReference type="Proteomes" id="UP000076502"/>
    </source>
</evidence>
<sequence length="101" mass="11615">DRVQTVGADHVVTQIHPDACVGSVVARRGMDRGGRQWYPCVRVITVAVEPFGQLSLWDPAERSEQDQSDVNVILIYNTWEECKVKVVMSNLDDNNDYYYYY</sequence>
<protein>
    <submittedName>
        <fullName evidence="1">Uncharacterized protein</fullName>
    </submittedName>
</protein>
<organism evidence="1 2">
    <name type="scientific">Dufourea novaeangliae</name>
    <name type="common">Sweat bee</name>
    <dbReference type="NCBI Taxonomy" id="178035"/>
    <lineage>
        <taxon>Eukaryota</taxon>
        <taxon>Metazoa</taxon>
        <taxon>Ecdysozoa</taxon>
        <taxon>Arthropoda</taxon>
        <taxon>Hexapoda</taxon>
        <taxon>Insecta</taxon>
        <taxon>Pterygota</taxon>
        <taxon>Neoptera</taxon>
        <taxon>Endopterygota</taxon>
        <taxon>Hymenoptera</taxon>
        <taxon>Apocrita</taxon>
        <taxon>Aculeata</taxon>
        <taxon>Apoidea</taxon>
        <taxon>Anthophila</taxon>
        <taxon>Halictidae</taxon>
        <taxon>Rophitinae</taxon>
        <taxon>Dufourea</taxon>
    </lineage>
</organism>
<keyword evidence="2" id="KW-1185">Reference proteome</keyword>
<dbReference type="AlphaFoldDB" id="A0A154NXG3"/>
<dbReference type="EMBL" id="KQ434777">
    <property type="protein sequence ID" value="KZC04293.1"/>
    <property type="molecule type" value="Genomic_DNA"/>
</dbReference>
<reference evidence="1 2" key="1">
    <citation type="submission" date="2015-07" db="EMBL/GenBank/DDBJ databases">
        <title>The genome of Dufourea novaeangliae.</title>
        <authorList>
            <person name="Pan H."/>
            <person name="Kapheim K."/>
        </authorList>
    </citation>
    <scope>NUCLEOTIDE SEQUENCE [LARGE SCALE GENOMIC DNA]</scope>
    <source>
        <strain evidence="1">0120121106</strain>
        <tissue evidence="1">Whole body</tissue>
    </source>
</reference>
<accession>A0A154NXG3</accession>
<evidence type="ECO:0000313" key="1">
    <source>
        <dbReference type="EMBL" id="KZC04293.1"/>
    </source>
</evidence>
<feature type="non-terminal residue" evidence="1">
    <location>
        <position position="1"/>
    </location>
</feature>
<name>A0A154NXG3_DUFNO</name>
<dbReference type="Proteomes" id="UP000076502">
    <property type="component" value="Unassembled WGS sequence"/>
</dbReference>